<accession>A0ACC6PAA9</accession>
<keyword evidence="2" id="KW-1185">Reference proteome</keyword>
<organism evidence="1 2">
    <name type="scientific">Saccharibacillus sacchari</name>
    <dbReference type="NCBI Taxonomy" id="456493"/>
    <lineage>
        <taxon>Bacteria</taxon>
        <taxon>Bacillati</taxon>
        <taxon>Bacillota</taxon>
        <taxon>Bacilli</taxon>
        <taxon>Bacillales</taxon>
        <taxon>Paenibacillaceae</taxon>
        <taxon>Saccharibacillus</taxon>
    </lineage>
</organism>
<name>A0ACC6PAA9_9BACL</name>
<protein>
    <submittedName>
        <fullName evidence="1">Uncharacterized protein</fullName>
    </submittedName>
</protein>
<evidence type="ECO:0000313" key="1">
    <source>
        <dbReference type="EMBL" id="MEJ8303870.1"/>
    </source>
</evidence>
<evidence type="ECO:0000313" key="2">
    <source>
        <dbReference type="Proteomes" id="UP001380953"/>
    </source>
</evidence>
<dbReference type="EMBL" id="JBBKAR010000026">
    <property type="protein sequence ID" value="MEJ8303870.1"/>
    <property type="molecule type" value="Genomic_DNA"/>
</dbReference>
<dbReference type="Proteomes" id="UP001380953">
    <property type="component" value="Unassembled WGS sequence"/>
</dbReference>
<comment type="caution">
    <text evidence="1">The sequence shown here is derived from an EMBL/GenBank/DDBJ whole genome shotgun (WGS) entry which is preliminary data.</text>
</comment>
<sequence length="93" mass="10944">MNMSFSYGAGFFGVILSIAAMVIPYVIYYFIIRAAINKSNITDEIYALRRDLNELENRQADRFKTLDAHFQQQNQLLREQNEMMLRAERDRSS</sequence>
<gene>
    <name evidence="1" type="ORF">WKI47_08130</name>
</gene>
<reference evidence="1" key="1">
    <citation type="submission" date="2024-03" db="EMBL/GenBank/DDBJ databases">
        <title>Whole genome sequecning of epiphytes from Marcgravia umbellata leaves.</title>
        <authorList>
            <person name="Kumar G."/>
            <person name="Savka M.A."/>
        </authorList>
    </citation>
    <scope>NUCLEOTIDE SEQUENCE</scope>
    <source>
        <strain evidence="1">RIT_BL5</strain>
    </source>
</reference>
<proteinExistence type="predicted"/>